<organism evidence="7 8">
    <name type="scientific">Artemisia annua</name>
    <name type="common">Sweet wormwood</name>
    <dbReference type="NCBI Taxonomy" id="35608"/>
    <lineage>
        <taxon>Eukaryota</taxon>
        <taxon>Viridiplantae</taxon>
        <taxon>Streptophyta</taxon>
        <taxon>Embryophyta</taxon>
        <taxon>Tracheophyta</taxon>
        <taxon>Spermatophyta</taxon>
        <taxon>Magnoliopsida</taxon>
        <taxon>eudicotyledons</taxon>
        <taxon>Gunneridae</taxon>
        <taxon>Pentapetalae</taxon>
        <taxon>asterids</taxon>
        <taxon>campanulids</taxon>
        <taxon>Asterales</taxon>
        <taxon>Asteraceae</taxon>
        <taxon>Asteroideae</taxon>
        <taxon>Anthemideae</taxon>
        <taxon>Artemisiinae</taxon>
        <taxon>Artemisia</taxon>
    </lineage>
</organism>
<accession>A0A2U1LW88</accession>
<evidence type="ECO:0000256" key="4">
    <source>
        <dbReference type="PROSITE-ProRule" id="PRU00325"/>
    </source>
</evidence>
<dbReference type="OrthoDB" id="676062at2759"/>
<dbReference type="Proteomes" id="UP000245207">
    <property type="component" value="Unassembled WGS sequence"/>
</dbReference>
<dbReference type="AlphaFoldDB" id="A0A2U1LW88"/>
<feature type="compositionally biased region" description="Basic and acidic residues" evidence="5">
    <location>
        <begin position="657"/>
        <end position="673"/>
    </location>
</feature>
<evidence type="ECO:0000259" key="6">
    <source>
        <dbReference type="PROSITE" id="PS50966"/>
    </source>
</evidence>
<keyword evidence="1" id="KW-0479">Metal-binding</keyword>
<sequence>MNGKFSVFLVCEDLMFGASLPKNITYAQLVNVAMKKFNIGQEYDIVLSYYVGSNCVHIVDDDDMAFFLHQVLKGKSTVLHNIYIKKIEKVSKVNPSSSNTFAFDLNLIPEGYDDFGAQFVDNTYNHPITETYQYTEPVLSNDQIDHKWKNIGEKALLEGFRFRPRKSDRFRYDVVCRVEDCEWKIISPKAPDSMKWVVGKVNDIHTYDRTELYPDHPNATAKLLGHLLVPKMGDPSRVYKPKDTVNDISLAYNIDISYKKAWGGRNIALETLSGCPKNSFSQLPYFCYNLKLKNPGWVTHIETDDEDRFEMVFIAFGVAIRAFLDHLRPLIIIDAAHLKGTYLGTNMLAVGMDRNNQIVPLATGVSQGETGRSWTWFLTHLKECIGEVPDLAIISDRHLGIQQACQTVYPEAFHGFCCRHLMLNCKFGSSERIKALYWKACKCYTTDEFTHAFAQIERKSPEAHQKLLDAGVRFWSRAYCTGKRYNYMTSNSAESINNLTRHVRRSPISMLMEYYRGLVQEWFCAHAGDLSDWASAKVKDKVFKSANWMVKAIEHRWIYEVDDRRKKHIVKFRENKCTCRKWQLSGLPCGHAIAACRFQEMTSCNHLEKRWFRTTTLKATYQALIYPLGEYDSWELPTNLQVVKPLSMVKPQAGRPKNKDRIRSQGEEPRENSCQRFGSGAHTRGECSAPLPKNKKAKKRQMRATIDLQRLQQYPSGSSQGSQPSMSQSYHLDNMLTRQFRLDELREATQSFEWEDMFILYCQRASIEYFQLAGEINKVCMRVYLMNRERGYFVDELQTAAAQFLPKKMAEFSNEILTKDDIKLQELRILARELELRGREIDLFIEKIKGLLPW</sequence>
<dbReference type="PANTHER" id="PTHR31973">
    <property type="entry name" value="POLYPROTEIN, PUTATIVE-RELATED"/>
    <property type="match status" value="1"/>
</dbReference>
<dbReference type="STRING" id="35608.A0A2U1LW88"/>
<dbReference type="SMART" id="SM00575">
    <property type="entry name" value="ZnF_PMZ"/>
    <property type="match status" value="1"/>
</dbReference>
<comment type="caution">
    <text evidence="7">The sequence shown here is derived from an EMBL/GenBank/DDBJ whole genome shotgun (WGS) entry which is preliminary data.</text>
</comment>
<dbReference type="InterPro" id="IPR007527">
    <property type="entry name" value="Znf_SWIM"/>
</dbReference>
<protein>
    <submittedName>
        <fullName evidence="7">Transposase, MuDR, MULE transposase domain protein</fullName>
    </submittedName>
</protein>
<keyword evidence="2 4" id="KW-0863">Zinc-finger</keyword>
<evidence type="ECO:0000256" key="5">
    <source>
        <dbReference type="SAM" id="MobiDB-lite"/>
    </source>
</evidence>
<gene>
    <name evidence="7" type="ORF">CTI12_AA444500</name>
</gene>
<keyword evidence="8" id="KW-1185">Reference proteome</keyword>
<feature type="domain" description="SWIM-type" evidence="6">
    <location>
        <begin position="559"/>
        <end position="600"/>
    </location>
</feature>
<dbReference type="InterPro" id="IPR018289">
    <property type="entry name" value="MULE_transposase_dom"/>
</dbReference>
<dbReference type="GO" id="GO:0008270">
    <property type="term" value="F:zinc ion binding"/>
    <property type="evidence" value="ECO:0007669"/>
    <property type="project" value="UniProtKB-KW"/>
</dbReference>
<name>A0A2U1LW88_ARTAN</name>
<reference evidence="7 8" key="1">
    <citation type="journal article" date="2018" name="Mol. Plant">
        <title>The genome of Artemisia annua provides insight into the evolution of Asteraceae family and artemisinin biosynthesis.</title>
        <authorList>
            <person name="Shen Q."/>
            <person name="Zhang L."/>
            <person name="Liao Z."/>
            <person name="Wang S."/>
            <person name="Yan T."/>
            <person name="Shi P."/>
            <person name="Liu M."/>
            <person name="Fu X."/>
            <person name="Pan Q."/>
            <person name="Wang Y."/>
            <person name="Lv Z."/>
            <person name="Lu X."/>
            <person name="Zhang F."/>
            <person name="Jiang W."/>
            <person name="Ma Y."/>
            <person name="Chen M."/>
            <person name="Hao X."/>
            <person name="Li L."/>
            <person name="Tang Y."/>
            <person name="Lv G."/>
            <person name="Zhou Y."/>
            <person name="Sun X."/>
            <person name="Brodelius P.E."/>
            <person name="Rose J.K.C."/>
            <person name="Tang K."/>
        </authorList>
    </citation>
    <scope>NUCLEOTIDE SEQUENCE [LARGE SCALE GENOMIC DNA]</scope>
    <source>
        <strain evidence="8">cv. Huhao1</strain>
        <tissue evidence="7">Leaf</tissue>
    </source>
</reference>
<dbReference type="Pfam" id="PF04434">
    <property type="entry name" value="SWIM"/>
    <property type="match status" value="1"/>
</dbReference>
<dbReference type="PANTHER" id="PTHR31973:SF185">
    <property type="entry name" value="TRANSPOSASE, MUDR, PLANT, MULE TRANSPOSASE DOMAIN-CONTAINING PROTEIN"/>
    <property type="match status" value="1"/>
</dbReference>
<evidence type="ECO:0000313" key="7">
    <source>
        <dbReference type="EMBL" id="PWA53273.1"/>
    </source>
</evidence>
<proteinExistence type="predicted"/>
<evidence type="ECO:0000256" key="1">
    <source>
        <dbReference type="ARBA" id="ARBA00022723"/>
    </source>
</evidence>
<dbReference type="InterPro" id="IPR006564">
    <property type="entry name" value="Znf_PMZ"/>
</dbReference>
<evidence type="ECO:0000256" key="3">
    <source>
        <dbReference type="ARBA" id="ARBA00022833"/>
    </source>
</evidence>
<feature type="compositionally biased region" description="Low complexity" evidence="5">
    <location>
        <begin position="712"/>
        <end position="728"/>
    </location>
</feature>
<evidence type="ECO:0000313" key="8">
    <source>
        <dbReference type="Proteomes" id="UP000245207"/>
    </source>
</evidence>
<dbReference type="Pfam" id="PF10551">
    <property type="entry name" value="MULE"/>
    <property type="match status" value="1"/>
</dbReference>
<dbReference type="PROSITE" id="PS50966">
    <property type="entry name" value="ZF_SWIM"/>
    <property type="match status" value="1"/>
</dbReference>
<feature type="compositionally biased region" description="Basic residues" evidence="5">
    <location>
        <begin position="693"/>
        <end position="702"/>
    </location>
</feature>
<evidence type="ECO:0000256" key="2">
    <source>
        <dbReference type="ARBA" id="ARBA00022771"/>
    </source>
</evidence>
<keyword evidence="3" id="KW-0862">Zinc</keyword>
<feature type="region of interest" description="Disordered" evidence="5">
    <location>
        <begin position="650"/>
        <end position="728"/>
    </location>
</feature>
<dbReference type="EMBL" id="PKPP01007471">
    <property type="protein sequence ID" value="PWA53273.1"/>
    <property type="molecule type" value="Genomic_DNA"/>
</dbReference>